<keyword evidence="3" id="KW-1185">Reference proteome</keyword>
<dbReference type="InParanoid" id="A0A166M9W8"/>
<evidence type="ECO:0000256" key="1">
    <source>
        <dbReference type="SAM" id="SignalP"/>
    </source>
</evidence>
<reference evidence="2 3" key="1">
    <citation type="journal article" date="2016" name="Mol. Biol. Evol.">
        <title>Comparative Genomics of Early-Diverging Mushroom-Forming Fungi Provides Insights into the Origins of Lignocellulose Decay Capabilities.</title>
        <authorList>
            <person name="Nagy L.G."/>
            <person name="Riley R."/>
            <person name="Tritt A."/>
            <person name="Adam C."/>
            <person name="Daum C."/>
            <person name="Floudas D."/>
            <person name="Sun H."/>
            <person name="Yadav J.S."/>
            <person name="Pangilinan J."/>
            <person name="Larsson K.H."/>
            <person name="Matsuura K."/>
            <person name="Barry K."/>
            <person name="Labutti K."/>
            <person name="Kuo R."/>
            <person name="Ohm R.A."/>
            <person name="Bhattacharya S.S."/>
            <person name="Shirouzu T."/>
            <person name="Yoshinaga Y."/>
            <person name="Martin F.M."/>
            <person name="Grigoriev I.V."/>
            <person name="Hibbett D.S."/>
        </authorList>
    </citation>
    <scope>NUCLEOTIDE SEQUENCE [LARGE SCALE GENOMIC DNA]</scope>
    <source>
        <strain evidence="2 3">HHB12029</strain>
    </source>
</reference>
<sequence length="308" mass="34985">MATSLCWRNILIFIRSGTLAQNHDRGPIAMRLARCGQHCGIRVHITFFDWDAKQHILKRLGNLYTHRIIGLELSRQHSDTVIPIHEHALILLDKSFPRLRYASVWDEWYRDEPNNQLRPILRSCPNLEVFRELNSADFTPRTIQPHLANVTTVVLIGTCNLRLHHLIHACPALEQLYIEDHAFVEGSGHGLMPITAPCLTNLRIERAVNRAQYIPVPQRNPPLIILFSGISLPCISSIDIAIDSTPFRLFLEKHGQLVSNLTLRGPYPSLRNALAALEPMHLPVLRTLQLKLNGPTVSSLHDRLMRAA</sequence>
<feature type="non-terminal residue" evidence="2">
    <location>
        <position position="308"/>
    </location>
</feature>
<dbReference type="Proteomes" id="UP000077266">
    <property type="component" value="Unassembled WGS sequence"/>
</dbReference>
<gene>
    <name evidence="2" type="ORF">EXIGLDRAFT_784807</name>
</gene>
<keyword evidence="1" id="KW-0732">Signal</keyword>
<name>A0A166M9W8_EXIGL</name>
<dbReference type="InterPro" id="IPR032675">
    <property type="entry name" value="LRR_dom_sf"/>
</dbReference>
<feature type="signal peptide" evidence="1">
    <location>
        <begin position="1"/>
        <end position="20"/>
    </location>
</feature>
<proteinExistence type="predicted"/>
<evidence type="ECO:0000313" key="2">
    <source>
        <dbReference type="EMBL" id="KZV77797.1"/>
    </source>
</evidence>
<organism evidence="2 3">
    <name type="scientific">Exidia glandulosa HHB12029</name>
    <dbReference type="NCBI Taxonomy" id="1314781"/>
    <lineage>
        <taxon>Eukaryota</taxon>
        <taxon>Fungi</taxon>
        <taxon>Dikarya</taxon>
        <taxon>Basidiomycota</taxon>
        <taxon>Agaricomycotina</taxon>
        <taxon>Agaricomycetes</taxon>
        <taxon>Auriculariales</taxon>
        <taxon>Exidiaceae</taxon>
        <taxon>Exidia</taxon>
    </lineage>
</organism>
<dbReference type="AlphaFoldDB" id="A0A166M9W8"/>
<evidence type="ECO:0008006" key="4">
    <source>
        <dbReference type="Google" id="ProtNLM"/>
    </source>
</evidence>
<dbReference type="Gene3D" id="3.80.10.10">
    <property type="entry name" value="Ribonuclease Inhibitor"/>
    <property type="match status" value="1"/>
</dbReference>
<dbReference type="EMBL" id="KV427573">
    <property type="protein sequence ID" value="KZV77797.1"/>
    <property type="molecule type" value="Genomic_DNA"/>
</dbReference>
<accession>A0A166M9W8</accession>
<feature type="chain" id="PRO_5007877251" description="F-box domain-containing protein" evidence="1">
    <location>
        <begin position="21"/>
        <end position="308"/>
    </location>
</feature>
<evidence type="ECO:0000313" key="3">
    <source>
        <dbReference type="Proteomes" id="UP000077266"/>
    </source>
</evidence>
<protein>
    <recommendedName>
        <fullName evidence="4">F-box domain-containing protein</fullName>
    </recommendedName>
</protein>